<comment type="caution">
    <text evidence="15">The sequence shown here is derived from an EMBL/GenBank/DDBJ whole genome shotgun (WGS) entry which is preliminary data.</text>
</comment>
<dbReference type="EC" id="6.1.1.1" evidence="4"/>
<evidence type="ECO:0000256" key="6">
    <source>
        <dbReference type="ARBA" id="ARBA00022598"/>
    </source>
</evidence>
<comment type="catalytic activity">
    <reaction evidence="12">
        <text>tRNA(Tyr) + L-tyrosine + ATP = L-tyrosyl-tRNA(Tyr) + AMP + diphosphate + H(+)</text>
        <dbReference type="Rhea" id="RHEA:10220"/>
        <dbReference type="Rhea" id="RHEA-COMP:9706"/>
        <dbReference type="Rhea" id="RHEA-COMP:9707"/>
        <dbReference type="ChEBI" id="CHEBI:15378"/>
        <dbReference type="ChEBI" id="CHEBI:30616"/>
        <dbReference type="ChEBI" id="CHEBI:33019"/>
        <dbReference type="ChEBI" id="CHEBI:58315"/>
        <dbReference type="ChEBI" id="CHEBI:78442"/>
        <dbReference type="ChEBI" id="CHEBI:78536"/>
        <dbReference type="ChEBI" id="CHEBI:456215"/>
        <dbReference type="EC" id="6.1.1.1"/>
    </reaction>
</comment>
<evidence type="ECO:0000256" key="11">
    <source>
        <dbReference type="ARBA" id="ARBA00033323"/>
    </source>
</evidence>
<evidence type="ECO:0000313" key="15">
    <source>
        <dbReference type="EMBL" id="CAK0753769.1"/>
    </source>
</evidence>
<gene>
    <name evidence="15" type="ORF">CVIRNUC_002245</name>
</gene>
<evidence type="ECO:0000256" key="8">
    <source>
        <dbReference type="ARBA" id="ARBA00022840"/>
    </source>
</evidence>
<keyword evidence="7 13" id="KW-0547">Nucleotide-binding</keyword>
<evidence type="ECO:0000256" key="1">
    <source>
        <dbReference type="ARBA" id="ARBA00002025"/>
    </source>
</evidence>
<keyword evidence="6 13" id="KW-0436">Ligase</keyword>
<keyword evidence="5" id="KW-0963">Cytoplasm</keyword>
<dbReference type="NCBIfam" id="NF006330">
    <property type="entry name" value="PRK08560.1"/>
    <property type="match status" value="1"/>
</dbReference>
<name>A0AAV1HVL4_9CHLO</name>
<comment type="similarity">
    <text evidence="3 13">Belongs to the class-I aminoacyl-tRNA synthetase family.</text>
</comment>
<evidence type="ECO:0000256" key="4">
    <source>
        <dbReference type="ARBA" id="ARBA00013160"/>
    </source>
</evidence>
<dbReference type="FunFam" id="3.40.50.620:FF:000085">
    <property type="entry name" value="Tyrosine--tRNA ligase 1 cytoplasmic"/>
    <property type="match status" value="1"/>
</dbReference>
<comment type="subcellular location">
    <subcellularLocation>
        <location evidence="2">Cytoplasm</location>
        <location evidence="2">Cytosol</location>
    </subcellularLocation>
</comment>
<dbReference type="GO" id="GO:0004831">
    <property type="term" value="F:tyrosine-tRNA ligase activity"/>
    <property type="evidence" value="ECO:0007669"/>
    <property type="project" value="UniProtKB-EC"/>
</dbReference>
<dbReference type="InterPro" id="IPR050489">
    <property type="entry name" value="Tyr-tRNA_synthase"/>
</dbReference>
<keyword evidence="8 13" id="KW-0067">ATP-binding</keyword>
<dbReference type="PIRSF" id="PIRSF006588">
    <property type="entry name" value="TyrRS_arch_euk"/>
    <property type="match status" value="1"/>
</dbReference>
<evidence type="ECO:0000313" key="16">
    <source>
        <dbReference type="Proteomes" id="UP001314263"/>
    </source>
</evidence>
<keyword evidence="10 13" id="KW-0030">Aminoacyl-tRNA synthetase</keyword>
<evidence type="ECO:0000256" key="13">
    <source>
        <dbReference type="RuleBase" id="RU363036"/>
    </source>
</evidence>
<feature type="compositionally biased region" description="Basic and acidic residues" evidence="14">
    <location>
        <begin position="1"/>
        <end position="15"/>
    </location>
</feature>
<dbReference type="PANTHER" id="PTHR46264:SF4">
    <property type="entry name" value="TYROSINE--TRNA LIGASE, CYTOPLASMIC"/>
    <property type="match status" value="1"/>
</dbReference>
<organism evidence="15 16">
    <name type="scientific">Coccomyxa viridis</name>
    <dbReference type="NCBI Taxonomy" id="1274662"/>
    <lineage>
        <taxon>Eukaryota</taxon>
        <taxon>Viridiplantae</taxon>
        <taxon>Chlorophyta</taxon>
        <taxon>core chlorophytes</taxon>
        <taxon>Trebouxiophyceae</taxon>
        <taxon>Trebouxiophyceae incertae sedis</taxon>
        <taxon>Coccomyxaceae</taxon>
        <taxon>Coccomyxa</taxon>
    </lineage>
</organism>
<dbReference type="InterPro" id="IPR023617">
    <property type="entry name" value="Tyr-tRNA-ligase_arc/euk-type"/>
</dbReference>
<accession>A0AAV1HVL4</accession>
<dbReference type="PANTHER" id="PTHR46264">
    <property type="entry name" value="TYROSINE-TRNA LIGASE"/>
    <property type="match status" value="1"/>
</dbReference>
<dbReference type="GO" id="GO:0005829">
    <property type="term" value="C:cytosol"/>
    <property type="evidence" value="ECO:0007669"/>
    <property type="project" value="UniProtKB-SubCell"/>
</dbReference>
<feature type="region of interest" description="Disordered" evidence="14">
    <location>
        <begin position="1"/>
        <end position="22"/>
    </location>
</feature>
<evidence type="ECO:0000256" key="12">
    <source>
        <dbReference type="ARBA" id="ARBA00048248"/>
    </source>
</evidence>
<dbReference type="InterPro" id="IPR014729">
    <property type="entry name" value="Rossmann-like_a/b/a_fold"/>
</dbReference>
<dbReference type="SUPFAM" id="SSF52374">
    <property type="entry name" value="Nucleotidylyl transferase"/>
    <property type="match status" value="1"/>
</dbReference>
<dbReference type="Proteomes" id="UP001314263">
    <property type="component" value="Unassembled WGS sequence"/>
</dbReference>
<evidence type="ECO:0000256" key="9">
    <source>
        <dbReference type="ARBA" id="ARBA00022917"/>
    </source>
</evidence>
<dbReference type="Gene3D" id="3.40.50.620">
    <property type="entry name" value="HUPs"/>
    <property type="match status" value="2"/>
</dbReference>
<comment type="function">
    <text evidence="1">Catalyzes the attachment of tyrosine to tRNA(Tyr) in a two-step reaction: tyrosine is first activated by ATP to form Tyr-AMP and then transferred to the acceptor end of tRNA(Tyr).</text>
</comment>
<evidence type="ECO:0000256" key="7">
    <source>
        <dbReference type="ARBA" id="ARBA00022741"/>
    </source>
</evidence>
<protein>
    <recommendedName>
        <fullName evidence="4">tyrosine--tRNA ligase</fullName>
        <ecNumber evidence="4">6.1.1.1</ecNumber>
    </recommendedName>
    <alternativeName>
        <fullName evidence="11">Tyrosyl-tRNA synthetase</fullName>
    </alternativeName>
</protein>
<dbReference type="GO" id="GO:0006437">
    <property type="term" value="P:tyrosyl-tRNA aminoacylation"/>
    <property type="evidence" value="ECO:0007669"/>
    <property type="project" value="TreeGrafter"/>
</dbReference>
<evidence type="ECO:0000256" key="2">
    <source>
        <dbReference type="ARBA" id="ARBA00004514"/>
    </source>
</evidence>
<dbReference type="Pfam" id="PF00579">
    <property type="entry name" value="tRNA-synt_1b"/>
    <property type="match status" value="1"/>
</dbReference>
<reference evidence="15 16" key="1">
    <citation type="submission" date="2023-10" db="EMBL/GenBank/DDBJ databases">
        <authorList>
            <person name="Maclean D."/>
            <person name="Macfadyen A."/>
        </authorList>
    </citation>
    <scope>NUCLEOTIDE SEQUENCE [LARGE SCALE GENOMIC DNA]</scope>
</reference>
<keyword evidence="9 13" id="KW-0648">Protein biosynthesis</keyword>
<proteinExistence type="inferred from homology"/>
<evidence type="ECO:0000256" key="5">
    <source>
        <dbReference type="ARBA" id="ARBA00022490"/>
    </source>
</evidence>
<evidence type="ECO:0000256" key="10">
    <source>
        <dbReference type="ARBA" id="ARBA00023146"/>
    </source>
</evidence>
<dbReference type="AlphaFoldDB" id="A0AAV1HVL4"/>
<evidence type="ECO:0000256" key="3">
    <source>
        <dbReference type="ARBA" id="ARBA00005594"/>
    </source>
</evidence>
<sequence length="391" mass="44828">MDQMQTREGETEEKAVSTSGMEGTVQRLRDLRIADRKLTLDEKVELALSVAEECINVTELRNLLEKKPNPIAYDGFEPSGRMHIAQGVMKALNVNKLTKCGVTFKFWVADVFAQMNNKMSGDLEKIKITGKYFVEIWKAIGMESIDDKVIFLNASEEINNNPHEYNALMLDIARSFNLNRIKKCTQIMGREESDDLSAAQIFYPCMQCADIFFLKADICQLGMDQRKVNMLAREYCDKLKKKEKRMKPVILSHEMLPGLLEGQEKMSKSDPNSAIFMEDSEDDVRRKIKKAFCPSKVVQGNPCLKYIQLIILPWTGHFTVTFTRDDNREKVYTEVEELHQDYESEVLHPSDLKPALSAALNAILQPVREHFERDDAAKQLLKQVKSFKVTK</sequence>
<dbReference type="FunFam" id="3.40.50.620:FF:000103">
    <property type="entry name" value="tyrosine--tRNA ligase 1, cytoplasmic"/>
    <property type="match status" value="1"/>
</dbReference>
<keyword evidence="16" id="KW-1185">Reference proteome</keyword>
<dbReference type="GO" id="GO:0005524">
    <property type="term" value="F:ATP binding"/>
    <property type="evidence" value="ECO:0007669"/>
    <property type="project" value="UniProtKB-KW"/>
</dbReference>
<dbReference type="InterPro" id="IPR002305">
    <property type="entry name" value="aa-tRNA-synth_Ic"/>
</dbReference>
<evidence type="ECO:0000256" key="14">
    <source>
        <dbReference type="SAM" id="MobiDB-lite"/>
    </source>
</evidence>
<dbReference type="EMBL" id="CAUYUE010000003">
    <property type="protein sequence ID" value="CAK0753769.1"/>
    <property type="molecule type" value="Genomic_DNA"/>
</dbReference>